<gene>
    <name evidence="2" type="ORF">HZZ13_02945</name>
</gene>
<evidence type="ECO:0000313" key="3">
    <source>
        <dbReference type="Proteomes" id="UP000807370"/>
    </source>
</evidence>
<feature type="region of interest" description="Disordered" evidence="1">
    <location>
        <begin position="1"/>
        <end position="41"/>
    </location>
</feature>
<evidence type="ECO:0000313" key="2">
    <source>
        <dbReference type="EMBL" id="MBH5396752.1"/>
    </source>
</evidence>
<dbReference type="EMBL" id="JACCHP010000002">
    <property type="protein sequence ID" value="MBH5396752.1"/>
    <property type="molecule type" value="Genomic_DNA"/>
</dbReference>
<comment type="caution">
    <text evidence="2">The sequence shown here is derived from an EMBL/GenBank/DDBJ whole genome shotgun (WGS) entry which is preliminary data.</text>
</comment>
<organism evidence="2 3">
    <name type="scientific">Bradyrhizobium agreste</name>
    <dbReference type="NCBI Taxonomy" id="2751811"/>
    <lineage>
        <taxon>Bacteria</taxon>
        <taxon>Pseudomonadati</taxon>
        <taxon>Pseudomonadota</taxon>
        <taxon>Alphaproteobacteria</taxon>
        <taxon>Hyphomicrobiales</taxon>
        <taxon>Nitrobacteraceae</taxon>
        <taxon>Bradyrhizobium</taxon>
    </lineage>
</organism>
<evidence type="ECO:0000256" key="1">
    <source>
        <dbReference type="SAM" id="MobiDB-lite"/>
    </source>
</evidence>
<reference evidence="2 3" key="1">
    <citation type="submission" date="2020-07" db="EMBL/GenBank/DDBJ databases">
        <title>Bradyrhizobium diversity isolated from nodules of indigenous legumes of Western Australia.</title>
        <authorList>
            <person name="Klepa M.S."/>
        </authorList>
    </citation>
    <scope>NUCLEOTIDE SEQUENCE [LARGE SCALE GENOMIC DNA]</scope>
    <source>
        <strain evidence="2 3">CNPSo 4010</strain>
    </source>
</reference>
<feature type="compositionally biased region" description="Basic and acidic residues" evidence="1">
    <location>
        <begin position="8"/>
        <end position="20"/>
    </location>
</feature>
<dbReference type="Proteomes" id="UP000807370">
    <property type="component" value="Unassembled WGS sequence"/>
</dbReference>
<accession>A0ABS0PIN0</accession>
<name>A0ABS0PIN0_9BRAD</name>
<proteinExistence type="predicted"/>
<keyword evidence="3" id="KW-1185">Reference proteome</keyword>
<sequence length="70" mass="7525">MMSANRATPRDENPPTDRADQPIIRGSAGAMALQSSRGLEAAPQTFVRLTGSRLAAPRERHRVNASPSQV</sequence>
<protein>
    <submittedName>
        <fullName evidence="2">Uncharacterized protein</fullName>
    </submittedName>
</protein>